<proteinExistence type="predicted"/>
<evidence type="ECO:0000313" key="3">
    <source>
        <dbReference type="Proteomes" id="UP000887458"/>
    </source>
</evidence>
<dbReference type="Proteomes" id="UP000887458">
    <property type="component" value="Unassembled WGS sequence"/>
</dbReference>
<feature type="chain" id="PRO_5046656556" evidence="1">
    <location>
        <begin position="27"/>
        <end position="75"/>
    </location>
</feature>
<gene>
    <name evidence="2" type="ORF">DERP_002171</name>
</gene>
<reference evidence="2 3" key="1">
    <citation type="journal article" date="2018" name="J. Allergy Clin. Immunol.">
        <title>High-quality assembly of Dermatophagoides pteronyssinus genome and transcriptome reveals a wide range of novel allergens.</title>
        <authorList>
            <person name="Liu X.Y."/>
            <person name="Yang K.Y."/>
            <person name="Wang M.Q."/>
            <person name="Kwok J.S."/>
            <person name="Zeng X."/>
            <person name="Yang Z."/>
            <person name="Xiao X.J."/>
            <person name="Lau C.P."/>
            <person name="Li Y."/>
            <person name="Huang Z.M."/>
            <person name="Ba J.G."/>
            <person name="Yim A.K."/>
            <person name="Ouyang C.Y."/>
            <person name="Ngai S.M."/>
            <person name="Chan T.F."/>
            <person name="Leung E.L."/>
            <person name="Liu L."/>
            <person name="Liu Z.G."/>
            <person name="Tsui S.K."/>
        </authorList>
    </citation>
    <scope>NUCLEOTIDE SEQUENCE [LARGE SCALE GENOMIC DNA]</scope>
    <source>
        <strain evidence="2">Derp</strain>
    </source>
</reference>
<keyword evidence="3" id="KW-1185">Reference proteome</keyword>
<organism evidence="2 3">
    <name type="scientific">Dermatophagoides pteronyssinus</name>
    <name type="common">European house dust mite</name>
    <dbReference type="NCBI Taxonomy" id="6956"/>
    <lineage>
        <taxon>Eukaryota</taxon>
        <taxon>Metazoa</taxon>
        <taxon>Ecdysozoa</taxon>
        <taxon>Arthropoda</taxon>
        <taxon>Chelicerata</taxon>
        <taxon>Arachnida</taxon>
        <taxon>Acari</taxon>
        <taxon>Acariformes</taxon>
        <taxon>Sarcoptiformes</taxon>
        <taxon>Astigmata</taxon>
        <taxon>Psoroptidia</taxon>
        <taxon>Analgoidea</taxon>
        <taxon>Pyroglyphidae</taxon>
        <taxon>Dermatophagoidinae</taxon>
        <taxon>Dermatophagoides</taxon>
    </lineage>
</organism>
<name>A0ABQ8JGZ7_DERPT</name>
<comment type="caution">
    <text evidence="2">The sequence shown here is derived from an EMBL/GenBank/DDBJ whole genome shotgun (WGS) entry which is preliminary data.</text>
</comment>
<sequence length="75" mass="8157">MDLSLSNMFISLLMLPSISFLTGLKAMPNMSTNLTMHFEASRNCSVSIKPSETMSTNGTTVSKKTGFLSLISMCE</sequence>
<reference evidence="2 3" key="2">
    <citation type="journal article" date="2022" name="Mol. Biol. Evol.">
        <title>Comparative Genomics Reveals Insights into the Divergent Evolution of Astigmatic Mites and Household Pest Adaptations.</title>
        <authorList>
            <person name="Xiong Q."/>
            <person name="Wan A.T."/>
            <person name="Liu X."/>
            <person name="Fung C.S."/>
            <person name="Xiao X."/>
            <person name="Malainual N."/>
            <person name="Hou J."/>
            <person name="Wang L."/>
            <person name="Wang M."/>
            <person name="Yang K.Y."/>
            <person name="Cui Y."/>
            <person name="Leung E.L."/>
            <person name="Nong W."/>
            <person name="Shin S.K."/>
            <person name="Au S.W."/>
            <person name="Jeong K.Y."/>
            <person name="Chew F.T."/>
            <person name="Hui J.H."/>
            <person name="Leung T.F."/>
            <person name="Tungtrongchitr A."/>
            <person name="Zhong N."/>
            <person name="Liu Z."/>
            <person name="Tsui S.K."/>
        </authorList>
    </citation>
    <scope>NUCLEOTIDE SEQUENCE [LARGE SCALE GENOMIC DNA]</scope>
    <source>
        <strain evidence="2">Derp</strain>
    </source>
</reference>
<dbReference type="EMBL" id="NJHN03000037">
    <property type="protein sequence ID" value="KAH9421881.1"/>
    <property type="molecule type" value="Genomic_DNA"/>
</dbReference>
<evidence type="ECO:0000313" key="2">
    <source>
        <dbReference type="EMBL" id="KAH9421881.1"/>
    </source>
</evidence>
<accession>A0ABQ8JGZ7</accession>
<protein>
    <submittedName>
        <fullName evidence="2">Uncharacterized protein</fullName>
    </submittedName>
</protein>
<feature type="signal peptide" evidence="1">
    <location>
        <begin position="1"/>
        <end position="26"/>
    </location>
</feature>
<evidence type="ECO:0000256" key="1">
    <source>
        <dbReference type="SAM" id="SignalP"/>
    </source>
</evidence>
<keyword evidence="1" id="KW-0732">Signal</keyword>